<comment type="caution">
    <text evidence="2">The sequence shown here is derived from an EMBL/GenBank/DDBJ whole genome shotgun (WGS) entry which is preliminary data.</text>
</comment>
<feature type="domain" description="Fe/B12 periplasmic-binding" evidence="1">
    <location>
        <begin position="56"/>
        <end position="301"/>
    </location>
</feature>
<dbReference type="AlphaFoldDB" id="A0A841LYS5"/>
<dbReference type="EMBL" id="JACIIU010000015">
    <property type="protein sequence ID" value="MBB6262000.1"/>
    <property type="molecule type" value="Genomic_DNA"/>
</dbReference>
<evidence type="ECO:0000313" key="3">
    <source>
        <dbReference type="Proteomes" id="UP000555393"/>
    </source>
</evidence>
<sequence length="301" mass="33067">MKSAERHRNLRTVLSYIGRLTGAWRAGHDICKSASLAGALLVALFGSVTLSQSAPKVASINVCTDQLAMLLADKEQLTSISYLSLDHKTSYLFEKAATYPLNHGRAEEIFLQKPDLVLAGSFTARATVDLLRRLGFQVEEFRPASTFDDIRNNIKRVGDLLEQPQRAEALIAKIDQGLAEVELKKRAGTIALYYANNYTSGRGSLMDTVVRHAGFTNLADKLSLSGYGQMPLEVLVMHQPDYLLMGERYEGAALAYQNYEHPALQAIKKQAVSVTLPDNLTVCGGPFTVEAVKILSDIAYE</sequence>
<evidence type="ECO:0000259" key="1">
    <source>
        <dbReference type="PROSITE" id="PS50983"/>
    </source>
</evidence>
<dbReference type="Proteomes" id="UP000555393">
    <property type="component" value="Unassembled WGS sequence"/>
</dbReference>
<dbReference type="PANTHER" id="PTHR30535:SF34">
    <property type="entry name" value="MOLYBDATE-BINDING PROTEIN MOLA"/>
    <property type="match status" value="1"/>
</dbReference>
<dbReference type="InterPro" id="IPR050902">
    <property type="entry name" value="ABC_Transporter_SBP"/>
</dbReference>
<dbReference type="InterPro" id="IPR002491">
    <property type="entry name" value="ABC_transptr_periplasmic_BD"/>
</dbReference>
<reference evidence="2 3" key="1">
    <citation type="submission" date="2020-08" db="EMBL/GenBank/DDBJ databases">
        <title>Genomic Encyclopedia of Type Strains, Phase IV (KMG-IV): sequencing the most valuable type-strain genomes for metagenomic binning, comparative biology and taxonomic classification.</title>
        <authorList>
            <person name="Goeker M."/>
        </authorList>
    </citation>
    <scope>NUCLEOTIDE SEQUENCE [LARGE SCALE GENOMIC DNA]</scope>
    <source>
        <strain evidence="2 3">DSM 22336</strain>
    </source>
</reference>
<dbReference type="PROSITE" id="PS50983">
    <property type="entry name" value="FE_B12_PBP"/>
    <property type="match status" value="1"/>
</dbReference>
<dbReference type="Pfam" id="PF01497">
    <property type="entry name" value="Peripla_BP_2"/>
    <property type="match status" value="1"/>
</dbReference>
<dbReference type="PANTHER" id="PTHR30535">
    <property type="entry name" value="VITAMIN B12-BINDING PROTEIN"/>
    <property type="match status" value="1"/>
</dbReference>
<organism evidence="2 3">
    <name type="scientific">Paenochrobactrum gallinarii</name>
    <dbReference type="NCBI Taxonomy" id="643673"/>
    <lineage>
        <taxon>Bacteria</taxon>
        <taxon>Pseudomonadati</taxon>
        <taxon>Pseudomonadota</taxon>
        <taxon>Alphaproteobacteria</taxon>
        <taxon>Hyphomicrobiales</taxon>
        <taxon>Brucellaceae</taxon>
        <taxon>Paenochrobactrum</taxon>
    </lineage>
</organism>
<dbReference type="SUPFAM" id="SSF53807">
    <property type="entry name" value="Helical backbone' metal receptor"/>
    <property type="match status" value="1"/>
</dbReference>
<accession>A0A841LYS5</accession>
<protein>
    <submittedName>
        <fullName evidence="2">Iron complex transport system substrate-binding protein</fullName>
    </submittedName>
</protein>
<gene>
    <name evidence="2" type="ORF">FHS77_002568</name>
</gene>
<evidence type="ECO:0000313" key="2">
    <source>
        <dbReference type="EMBL" id="MBB6262000.1"/>
    </source>
</evidence>
<proteinExistence type="predicted"/>
<keyword evidence="3" id="KW-1185">Reference proteome</keyword>
<name>A0A841LYS5_9HYPH</name>
<dbReference type="Gene3D" id="3.40.50.1980">
    <property type="entry name" value="Nitrogenase molybdenum iron protein domain"/>
    <property type="match status" value="2"/>
</dbReference>